<sequence>MDYTTEAILEGISMSNNDVLNYIYSKFFPSIRNYIENNNGNEEDARDLFQEAIIVIYRKMKKEPLVLNCNFKTYIYSVCRLLWLKQLEKRKNSNEISSEAILDNRLDEATETYDQTERYRLYQKHFKLLGPDCKQLLQLTLEKVSLKEISEIMGYKSEKYAKKKKYQCKQTLIESIKSDNEFKEVYDG</sequence>
<evidence type="ECO:0000313" key="2">
    <source>
        <dbReference type="EMBL" id="BAX80181.1"/>
    </source>
</evidence>
<dbReference type="InterPro" id="IPR007627">
    <property type="entry name" value="RNA_pol_sigma70_r2"/>
</dbReference>
<dbReference type="EMBL" id="AP018042">
    <property type="protein sequence ID" value="BAX80181.1"/>
    <property type="molecule type" value="Genomic_DNA"/>
</dbReference>
<dbReference type="InterPro" id="IPR014284">
    <property type="entry name" value="RNA_pol_sigma-70_dom"/>
</dbReference>
<dbReference type="InterPro" id="IPR013325">
    <property type="entry name" value="RNA_pol_sigma_r2"/>
</dbReference>
<accession>A0A1Y1CLQ1</accession>
<evidence type="ECO:0000259" key="1">
    <source>
        <dbReference type="Pfam" id="PF04542"/>
    </source>
</evidence>
<dbReference type="Gene3D" id="1.10.1740.10">
    <property type="match status" value="1"/>
</dbReference>
<dbReference type="SUPFAM" id="SSF88659">
    <property type="entry name" value="Sigma3 and sigma4 domains of RNA polymerase sigma factors"/>
    <property type="match status" value="1"/>
</dbReference>
<feature type="domain" description="RNA polymerase sigma-70 region 2" evidence="1">
    <location>
        <begin position="24"/>
        <end position="91"/>
    </location>
</feature>
<dbReference type="SUPFAM" id="SSF88946">
    <property type="entry name" value="Sigma2 domain of RNA polymerase sigma factors"/>
    <property type="match status" value="1"/>
</dbReference>
<gene>
    <name evidence="2" type="ORF">ALGA_1809</name>
</gene>
<proteinExistence type="predicted"/>
<dbReference type="AlphaFoldDB" id="A0A1Y1CLQ1"/>
<dbReference type="GO" id="GO:0006352">
    <property type="term" value="P:DNA-templated transcription initiation"/>
    <property type="evidence" value="ECO:0007669"/>
    <property type="project" value="InterPro"/>
</dbReference>
<dbReference type="Pfam" id="PF04542">
    <property type="entry name" value="Sigma70_r2"/>
    <property type="match status" value="1"/>
</dbReference>
<protein>
    <recommendedName>
        <fullName evidence="1">RNA polymerase sigma-70 region 2 domain-containing protein</fullName>
    </recommendedName>
</protein>
<dbReference type="GO" id="GO:0003700">
    <property type="term" value="F:DNA-binding transcription factor activity"/>
    <property type="evidence" value="ECO:0007669"/>
    <property type="project" value="InterPro"/>
</dbReference>
<evidence type="ECO:0000313" key="3">
    <source>
        <dbReference type="Proteomes" id="UP000218267"/>
    </source>
</evidence>
<dbReference type="Proteomes" id="UP000218267">
    <property type="component" value="Chromosome"/>
</dbReference>
<reference evidence="3" key="2">
    <citation type="journal article" date="2020" name="Antonie Van Leeuwenhoek">
        <title>Labilibaculum antarcticum sp. nov., a novel facultative anaerobic, psychrotorelant bacterium isolated from marine sediment of Antarctica.</title>
        <authorList>
            <person name="Watanabe M."/>
            <person name="Kojima H."/>
            <person name="Fukui M."/>
        </authorList>
    </citation>
    <scope>NUCLEOTIDE SEQUENCE [LARGE SCALE GENOMIC DNA]</scope>
    <source>
        <strain evidence="3">SPP2</strain>
    </source>
</reference>
<dbReference type="RefSeq" id="WP_096429048.1">
    <property type="nucleotide sequence ID" value="NZ_AP018042.1"/>
</dbReference>
<dbReference type="NCBIfam" id="TIGR02937">
    <property type="entry name" value="sigma70-ECF"/>
    <property type="match status" value="1"/>
</dbReference>
<name>A0A1Y1CLQ1_9BACT</name>
<dbReference type="KEGG" id="mbas:ALGA_1809"/>
<dbReference type="OrthoDB" id="1116697at2"/>
<keyword evidence="3" id="KW-1185">Reference proteome</keyword>
<reference evidence="2 3" key="1">
    <citation type="journal article" date="2018" name="Mar. Genomics">
        <title>Complete genome sequence of Marinifilaceae bacterium strain SPP2, isolated from the Antarctic marine sediment.</title>
        <authorList>
            <person name="Watanabe M."/>
            <person name="Kojima H."/>
            <person name="Fukui M."/>
        </authorList>
    </citation>
    <scope>NUCLEOTIDE SEQUENCE [LARGE SCALE GENOMIC DNA]</scope>
    <source>
        <strain evidence="2 3">SPP2</strain>
    </source>
</reference>
<dbReference type="InterPro" id="IPR013324">
    <property type="entry name" value="RNA_pol_sigma_r3/r4-like"/>
</dbReference>
<organism evidence="2 3">
    <name type="scientific">Labilibaculum antarcticum</name>
    <dbReference type="NCBI Taxonomy" id="1717717"/>
    <lineage>
        <taxon>Bacteria</taxon>
        <taxon>Pseudomonadati</taxon>
        <taxon>Bacteroidota</taxon>
        <taxon>Bacteroidia</taxon>
        <taxon>Marinilabiliales</taxon>
        <taxon>Marinifilaceae</taxon>
        <taxon>Labilibaculum</taxon>
    </lineage>
</organism>